<organism evidence="3 4">
    <name type="scientific">Tolypocladium ophioglossoides (strain CBS 100239)</name>
    <name type="common">Snaketongue truffleclub</name>
    <name type="synonym">Elaphocordyceps ophioglossoides</name>
    <dbReference type="NCBI Taxonomy" id="1163406"/>
    <lineage>
        <taxon>Eukaryota</taxon>
        <taxon>Fungi</taxon>
        <taxon>Dikarya</taxon>
        <taxon>Ascomycota</taxon>
        <taxon>Pezizomycotina</taxon>
        <taxon>Sordariomycetes</taxon>
        <taxon>Hypocreomycetidae</taxon>
        <taxon>Hypocreales</taxon>
        <taxon>Ophiocordycipitaceae</taxon>
        <taxon>Tolypocladium</taxon>
    </lineage>
</organism>
<proteinExistence type="predicted"/>
<dbReference type="GO" id="GO:0008270">
    <property type="term" value="F:zinc ion binding"/>
    <property type="evidence" value="ECO:0007669"/>
    <property type="project" value="InterPro"/>
</dbReference>
<sequence length="95" mass="10982">MIAHGQARPRQRKIPLACEPCRDRKSRCDGGKPICSTCHRRALGLERCVYKLDNARTSSTDEYTALTRWFCEVHNRRCELTDYRYIKVFTAASTA</sequence>
<dbReference type="InterPro" id="IPR001138">
    <property type="entry name" value="Zn2Cys6_DnaBD"/>
</dbReference>
<reference evidence="3 4" key="1">
    <citation type="journal article" date="2015" name="BMC Genomics">
        <title>The genome of the truffle-parasite Tolypocladium ophioglossoides and the evolution of antifungal peptaibiotics.</title>
        <authorList>
            <person name="Quandt C.A."/>
            <person name="Bushley K.E."/>
            <person name="Spatafora J.W."/>
        </authorList>
    </citation>
    <scope>NUCLEOTIDE SEQUENCE [LARGE SCALE GENOMIC DNA]</scope>
    <source>
        <strain evidence="3 4">CBS 100239</strain>
    </source>
</reference>
<name>A0A0L0MWI0_TOLOC</name>
<keyword evidence="4" id="KW-1185">Reference proteome</keyword>
<evidence type="ECO:0000259" key="2">
    <source>
        <dbReference type="PROSITE" id="PS50048"/>
    </source>
</evidence>
<keyword evidence="1" id="KW-0539">Nucleus</keyword>
<dbReference type="SUPFAM" id="SSF57701">
    <property type="entry name" value="Zn2/Cys6 DNA-binding domain"/>
    <property type="match status" value="1"/>
</dbReference>
<dbReference type="Proteomes" id="UP000036947">
    <property type="component" value="Unassembled WGS sequence"/>
</dbReference>
<comment type="caution">
    <text evidence="3">The sequence shown here is derived from an EMBL/GenBank/DDBJ whole genome shotgun (WGS) entry which is preliminary data.</text>
</comment>
<dbReference type="Pfam" id="PF00172">
    <property type="entry name" value="Zn_clus"/>
    <property type="match status" value="1"/>
</dbReference>
<protein>
    <recommendedName>
        <fullName evidence="2">Zn(2)-C6 fungal-type domain-containing protein</fullName>
    </recommendedName>
</protein>
<evidence type="ECO:0000313" key="4">
    <source>
        <dbReference type="Proteomes" id="UP000036947"/>
    </source>
</evidence>
<evidence type="ECO:0000313" key="3">
    <source>
        <dbReference type="EMBL" id="KND86222.1"/>
    </source>
</evidence>
<evidence type="ECO:0000256" key="1">
    <source>
        <dbReference type="ARBA" id="ARBA00023242"/>
    </source>
</evidence>
<accession>A0A0L0MWI0</accession>
<dbReference type="AlphaFoldDB" id="A0A0L0MWI0"/>
<dbReference type="CDD" id="cd00067">
    <property type="entry name" value="GAL4"/>
    <property type="match status" value="1"/>
</dbReference>
<dbReference type="STRING" id="1163406.A0A0L0MWI0"/>
<dbReference type="GO" id="GO:0000981">
    <property type="term" value="F:DNA-binding transcription factor activity, RNA polymerase II-specific"/>
    <property type="evidence" value="ECO:0007669"/>
    <property type="project" value="InterPro"/>
</dbReference>
<dbReference type="SMART" id="SM00066">
    <property type="entry name" value="GAL4"/>
    <property type="match status" value="1"/>
</dbReference>
<dbReference type="PROSITE" id="PS50048">
    <property type="entry name" value="ZN2_CY6_FUNGAL_2"/>
    <property type="match status" value="1"/>
</dbReference>
<dbReference type="OrthoDB" id="10261408at2759"/>
<dbReference type="InterPro" id="IPR036864">
    <property type="entry name" value="Zn2-C6_fun-type_DNA-bd_sf"/>
</dbReference>
<gene>
    <name evidence="3" type="ORF">TOPH_09150</name>
</gene>
<dbReference type="EMBL" id="LFRF01000068">
    <property type="protein sequence ID" value="KND86222.1"/>
    <property type="molecule type" value="Genomic_DNA"/>
</dbReference>
<feature type="domain" description="Zn(2)-C6 fungal-type" evidence="2">
    <location>
        <begin position="17"/>
        <end position="50"/>
    </location>
</feature>
<dbReference type="Gene3D" id="4.10.240.10">
    <property type="entry name" value="Zn(2)-C6 fungal-type DNA-binding domain"/>
    <property type="match status" value="1"/>
</dbReference>